<keyword evidence="4 7" id="KW-0812">Transmembrane</keyword>
<evidence type="ECO:0000256" key="6">
    <source>
        <dbReference type="ARBA" id="ARBA00023136"/>
    </source>
</evidence>
<keyword evidence="9" id="KW-1185">Reference proteome</keyword>
<evidence type="ECO:0000313" key="9">
    <source>
        <dbReference type="Proteomes" id="UP000637359"/>
    </source>
</evidence>
<dbReference type="SUPFAM" id="SSF103473">
    <property type="entry name" value="MFS general substrate transporter"/>
    <property type="match status" value="1"/>
</dbReference>
<dbReference type="AlphaFoldDB" id="A0A923L8L1"/>
<evidence type="ECO:0000256" key="1">
    <source>
        <dbReference type="ARBA" id="ARBA00004651"/>
    </source>
</evidence>
<accession>A0A923L8L1</accession>
<feature type="transmembrane region" description="Helical" evidence="7">
    <location>
        <begin position="101"/>
        <end position="119"/>
    </location>
</feature>
<evidence type="ECO:0000256" key="4">
    <source>
        <dbReference type="ARBA" id="ARBA00022692"/>
    </source>
</evidence>
<gene>
    <name evidence="8" type="ORF">H8S33_16985</name>
</gene>
<evidence type="ECO:0000256" key="3">
    <source>
        <dbReference type="ARBA" id="ARBA00022475"/>
    </source>
</evidence>
<keyword evidence="3" id="KW-1003">Cell membrane</keyword>
<name>A0A923L8L1_9BACI</name>
<feature type="transmembrane region" description="Helical" evidence="7">
    <location>
        <begin position="74"/>
        <end position="95"/>
    </location>
</feature>
<protein>
    <submittedName>
        <fullName evidence="8">MFS transporter</fullName>
    </submittedName>
</protein>
<evidence type="ECO:0000256" key="5">
    <source>
        <dbReference type="ARBA" id="ARBA00022989"/>
    </source>
</evidence>
<keyword evidence="2" id="KW-0813">Transport</keyword>
<comment type="subcellular location">
    <subcellularLocation>
        <location evidence="1">Cell membrane</location>
        <topology evidence="1">Multi-pass membrane protein</topology>
    </subcellularLocation>
</comment>
<dbReference type="Pfam" id="PF07690">
    <property type="entry name" value="MFS_1"/>
    <property type="match status" value="1"/>
</dbReference>
<dbReference type="Proteomes" id="UP000637359">
    <property type="component" value="Unassembled WGS sequence"/>
</dbReference>
<dbReference type="InterPro" id="IPR011701">
    <property type="entry name" value="MFS"/>
</dbReference>
<feature type="transmembrane region" description="Helical" evidence="7">
    <location>
        <begin position="227"/>
        <end position="245"/>
    </location>
</feature>
<dbReference type="PANTHER" id="PTHR43266:SF2">
    <property type="entry name" value="MAJOR FACILITATOR SUPERFAMILY (MFS) PROFILE DOMAIN-CONTAINING PROTEIN"/>
    <property type="match status" value="1"/>
</dbReference>
<evidence type="ECO:0000256" key="7">
    <source>
        <dbReference type="SAM" id="Phobius"/>
    </source>
</evidence>
<keyword evidence="6 7" id="KW-0472">Membrane</keyword>
<feature type="transmembrane region" description="Helical" evidence="7">
    <location>
        <begin position="307"/>
        <end position="326"/>
    </location>
</feature>
<feature type="transmembrane region" description="Helical" evidence="7">
    <location>
        <begin position="283"/>
        <end position="301"/>
    </location>
</feature>
<evidence type="ECO:0000313" key="8">
    <source>
        <dbReference type="EMBL" id="MBC5638473.1"/>
    </source>
</evidence>
<sequence>MRLIRNRNFLIMWIGQLATIFGNRFSEIAIPLIVLQFTGSPWQAALVVVCSQITPLILALPVGSWVETRSKKNIAMMAEIVSFLTMSLLVVFVWLELLNMWVLAAGLLVMGATGLFYRVSFGAMVPMVVGRKNLVHAHSYFEGADAISTFLGPVMAGVVLSTLGVAAVLSVDAMTYFISFLGIAFLSVKESRKREETKTKTTYLSSFQDISYLFANGYQRFISFNQCILSFCTTAVTLTVIVYTSQTLSLSEWQTGLVLSSAGAGNMIGVFLLHRVKDFSWKNLYAVLMLVSGVGLFLILLTGYLPLIMLGMFIFDGALSMAFVVNGSARQSITPDHFLARIGGGAILISGIVAISGNLFSGGVSEVLMPQAILAFCGFLLLVASLVSLLFKQGNKRIQELVPMELEDSLTK</sequence>
<feature type="transmembrane region" description="Helical" evidence="7">
    <location>
        <begin position="338"/>
        <end position="360"/>
    </location>
</feature>
<proteinExistence type="predicted"/>
<feature type="transmembrane region" description="Helical" evidence="7">
    <location>
        <begin position="140"/>
        <end position="160"/>
    </location>
</feature>
<dbReference type="RefSeq" id="WP_186871179.1">
    <property type="nucleotide sequence ID" value="NZ_JACOOL010000016.1"/>
</dbReference>
<feature type="transmembrane region" description="Helical" evidence="7">
    <location>
        <begin position="257"/>
        <end position="276"/>
    </location>
</feature>
<organism evidence="8 9">
    <name type="scientific">Ornithinibacillus hominis</name>
    <dbReference type="NCBI Taxonomy" id="2763055"/>
    <lineage>
        <taxon>Bacteria</taxon>
        <taxon>Bacillati</taxon>
        <taxon>Bacillota</taxon>
        <taxon>Bacilli</taxon>
        <taxon>Bacillales</taxon>
        <taxon>Bacillaceae</taxon>
        <taxon>Ornithinibacillus</taxon>
    </lineage>
</organism>
<feature type="transmembrane region" description="Helical" evidence="7">
    <location>
        <begin position="372"/>
        <end position="391"/>
    </location>
</feature>
<dbReference type="InterPro" id="IPR036259">
    <property type="entry name" value="MFS_trans_sf"/>
</dbReference>
<keyword evidence="5 7" id="KW-1133">Transmembrane helix</keyword>
<feature type="transmembrane region" description="Helical" evidence="7">
    <location>
        <begin position="42"/>
        <end position="62"/>
    </location>
</feature>
<comment type="caution">
    <text evidence="8">The sequence shown here is derived from an EMBL/GenBank/DDBJ whole genome shotgun (WGS) entry which is preliminary data.</text>
</comment>
<dbReference type="GO" id="GO:0022857">
    <property type="term" value="F:transmembrane transporter activity"/>
    <property type="evidence" value="ECO:0007669"/>
    <property type="project" value="InterPro"/>
</dbReference>
<dbReference type="Gene3D" id="1.20.1250.20">
    <property type="entry name" value="MFS general substrate transporter like domains"/>
    <property type="match status" value="1"/>
</dbReference>
<dbReference type="EMBL" id="JACOOL010000016">
    <property type="protein sequence ID" value="MBC5638473.1"/>
    <property type="molecule type" value="Genomic_DNA"/>
</dbReference>
<reference evidence="8" key="1">
    <citation type="submission" date="2020-08" db="EMBL/GenBank/DDBJ databases">
        <title>Genome public.</title>
        <authorList>
            <person name="Liu C."/>
            <person name="Sun Q."/>
        </authorList>
    </citation>
    <scope>NUCLEOTIDE SEQUENCE</scope>
    <source>
        <strain evidence="8">BX22</strain>
    </source>
</reference>
<feature type="transmembrane region" description="Helical" evidence="7">
    <location>
        <begin position="166"/>
        <end position="188"/>
    </location>
</feature>
<dbReference type="PANTHER" id="PTHR43266">
    <property type="entry name" value="MACROLIDE-EFFLUX PROTEIN"/>
    <property type="match status" value="1"/>
</dbReference>
<dbReference type="GO" id="GO:0005886">
    <property type="term" value="C:plasma membrane"/>
    <property type="evidence" value="ECO:0007669"/>
    <property type="project" value="UniProtKB-SubCell"/>
</dbReference>
<evidence type="ECO:0000256" key="2">
    <source>
        <dbReference type="ARBA" id="ARBA00022448"/>
    </source>
</evidence>
<dbReference type="CDD" id="cd06173">
    <property type="entry name" value="MFS_MefA_like"/>
    <property type="match status" value="1"/>
</dbReference>